<accession>A0A5J9V5B4</accession>
<comment type="caution">
    <text evidence="4">The sequence shown here is derived from an EMBL/GenBank/DDBJ whole genome shotgun (WGS) entry which is preliminary data.</text>
</comment>
<organism evidence="4 5">
    <name type="scientific">Eragrostis curvula</name>
    <name type="common">weeping love grass</name>
    <dbReference type="NCBI Taxonomy" id="38414"/>
    <lineage>
        <taxon>Eukaryota</taxon>
        <taxon>Viridiplantae</taxon>
        <taxon>Streptophyta</taxon>
        <taxon>Embryophyta</taxon>
        <taxon>Tracheophyta</taxon>
        <taxon>Spermatophyta</taxon>
        <taxon>Magnoliopsida</taxon>
        <taxon>Liliopsida</taxon>
        <taxon>Poales</taxon>
        <taxon>Poaceae</taxon>
        <taxon>PACMAD clade</taxon>
        <taxon>Chloridoideae</taxon>
        <taxon>Eragrostideae</taxon>
        <taxon>Eragrostidinae</taxon>
        <taxon>Eragrostis</taxon>
    </lineage>
</organism>
<evidence type="ECO:0000259" key="2">
    <source>
        <dbReference type="PROSITE" id="PS50097"/>
    </source>
</evidence>
<evidence type="ECO:0008006" key="6">
    <source>
        <dbReference type="Google" id="ProtNLM"/>
    </source>
</evidence>
<evidence type="ECO:0000256" key="1">
    <source>
        <dbReference type="ARBA" id="ARBA00004906"/>
    </source>
</evidence>
<reference evidence="4 5" key="1">
    <citation type="journal article" date="2019" name="Sci. Rep.">
        <title>A high-quality genome of Eragrostis curvula grass provides insights into Poaceae evolution and supports new strategies to enhance forage quality.</title>
        <authorList>
            <person name="Carballo J."/>
            <person name="Santos B.A.C.M."/>
            <person name="Zappacosta D."/>
            <person name="Garbus I."/>
            <person name="Selva J.P."/>
            <person name="Gallo C.A."/>
            <person name="Diaz A."/>
            <person name="Albertini E."/>
            <person name="Caccamo M."/>
            <person name="Echenique V."/>
        </authorList>
    </citation>
    <scope>NUCLEOTIDE SEQUENCE [LARGE SCALE GENOMIC DNA]</scope>
    <source>
        <strain evidence="5">cv. Victoria</strain>
        <tissue evidence="4">Leaf</tissue>
    </source>
</reference>
<dbReference type="Pfam" id="PF22486">
    <property type="entry name" value="MATH_2"/>
    <property type="match status" value="1"/>
</dbReference>
<gene>
    <name evidence="4" type="ORF">EJB05_22804</name>
</gene>
<dbReference type="InterPro" id="IPR011333">
    <property type="entry name" value="SKP1/BTB/POZ_sf"/>
</dbReference>
<dbReference type="InterPro" id="IPR008974">
    <property type="entry name" value="TRAF-like"/>
</dbReference>
<dbReference type="SUPFAM" id="SSF54695">
    <property type="entry name" value="POZ domain"/>
    <property type="match status" value="2"/>
</dbReference>
<dbReference type="Gene3D" id="3.30.710.10">
    <property type="entry name" value="Potassium Channel Kv1.1, Chain A"/>
    <property type="match status" value="2"/>
</dbReference>
<dbReference type="Gramene" id="TVU31133">
    <property type="protein sequence ID" value="TVU31133"/>
    <property type="gene ID" value="EJB05_22804"/>
</dbReference>
<feature type="non-terminal residue" evidence="4">
    <location>
        <position position="1"/>
    </location>
</feature>
<protein>
    <recommendedName>
        <fullName evidence="6">BTB domain-containing protein</fullName>
    </recommendedName>
</protein>
<dbReference type="InterPro" id="IPR045005">
    <property type="entry name" value="BPM1-6"/>
</dbReference>
<dbReference type="Proteomes" id="UP000324897">
    <property type="component" value="Chromosome 1"/>
</dbReference>
<dbReference type="InterPro" id="IPR000210">
    <property type="entry name" value="BTB/POZ_dom"/>
</dbReference>
<dbReference type="InterPro" id="IPR002083">
    <property type="entry name" value="MATH/TRAF_dom"/>
</dbReference>
<dbReference type="PANTHER" id="PTHR26379">
    <property type="entry name" value="BTB/POZ AND MATH DOMAIN-CONTAINING PROTEIN 1"/>
    <property type="match status" value="1"/>
</dbReference>
<dbReference type="OrthoDB" id="6359816at2759"/>
<dbReference type="AlphaFoldDB" id="A0A5J9V5B4"/>
<dbReference type="GO" id="GO:0016567">
    <property type="term" value="P:protein ubiquitination"/>
    <property type="evidence" value="ECO:0007669"/>
    <property type="project" value="InterPro"/>
</dbReference>
<proteinExistence type="predicted"/>
<feature type="domain" description="MATH" evidence="3">
    <location>
        <begin position="24"/>
        <end position="143"/>
    </location>
</feature>
<evidence type="ECO:0000259" key="3">
    <source>
        <dbReference type="PROSITE" id="PS50144"/>
    </source>
</evidence>
<keyword evidence="5" id="KW-1185">Reference proteome</keyword>
<dbReference type="Pfam" id="PF00651">
    <property type="entry name" value="BTB"/>
    <property type="match status" value="2"/>
</dbReference>
<dbReference type="PROSITE" id="PS50097">
    <property type="entry name" value="BTB"/>
    <property type="match status" value="2"/>
</dbReference>
<dbReference type="SUPFAM" id="SSF49599">
    <property type="entry name" value="TRAF domain-like"/>
    <property type="match status" value="2"/>
</dbReference>
<feature type="domain" description="BTB" evidence="2">
    <location>
        <begin position="184"/>
        <end position="230"/>
    </location>
</feature>
<dbReference type="EMBL" id="RWGY01000011">
    <property type="protein sequence ID" value="TVU31133.1"/>
    <property type="molecule type" value="Genomic_DNA"/>
</dbReference>
<evidence type="ECO:0000313" key="5">
    <source>
        <dbReference type="Proteomes" id="UP000324897"/>
    </source>
</evidence>
<dbReference type="CDD" id="cd00121">
    <property type="entry name" value="MATH"/>
    <property type="match status" value="1"/>
</dbReference>
<feature type="domain" description="BTB" evidence="2">
    <location>
        <begin position="299"/>
        <end position="369"/>
    </location>
</feature>
<dbReference type="Gene3D" id="2.60.210.10">
    <property type="entry name" value="Apoptosis, Tumor Necrosis Factor Receptor Associated Protein 2, Chain A"/>
    <property type="match status" value="1"/>
</dbReference>
<comment type="pathway">
    <text evidence="1">Protein modification; protein ubiquitination.</text>
</comment>
<dbReference type="PROSITE" id="PS50144">
    <property type="entry name" value="MATH"/>
    <property type="match status" value="1"/>
</dbReference>
<name>A0A5J9V5B4_9POAL</name>
<sequence length="373" mass="40465">MLSSAADGGKPSRSASAVVATTESGYHIFRIDGYTRTKGLKSLPFTVGGHNWQIGYYPNGKNSVSADYISLSLYLDESVTVPVCSNVSVSSTSWRGKLPSMAMEVVCTFGSHVGFGNPQFMKRGDLEKSKYLTGDSFSIRCDIAILGEFLVVETVDAATPPVISVPPSDLHRHFGELLQTEEGADVVFEVGGEKMAAHRCVLAARSPVFSAELFGKMKESDIAVKEVYTFGCHVGFGNPQFMKRGDLEKSKYLTGDSFSIRCDIAVLGEFHAATPPVISVPPSDLHRHFGELLQTEKGADVMFEVGGEKVVAHRCVLVARSVVFSAELFGTMKESDTAGAGVIYIDDMEAQVLKTLLYFVYTDSLPKINKDDH</sequence>
<evidence type="ECO:0000313" key="4">
    <source>
        <dbReference type="EMBL" id="TVU31133.1"/>
    </source>
</evidence>
<dbReference type="PANTHER" id="PTHR26379:SF429">
    <property type="entry name" value="OS10G0428900 PROTEIN"/>
    <property type="match status" value="1"/>
</dbReference>